<dbReference type="RefSeq" id="WP_262310028.1">
    <property type="nucleotide sequence ID" value="NZ_CP106679.1"/>
</dbReference>
<dbReference type="Pfam" id="PF14126">
    <property type="entry name" value="DUF4293"/>
    <property type="match status" value="1"/>
</dbReference>
<feature type="transmembrane region" description="Helical" evidence="1">
    <location>
        <begin position="126"/>
        <end position="145"/>
    </location>
</feature>
<keyword evidence="3" id="KW-1185">Reference proteome</keyword>
<keyword evidence="1" id="KW-0812">Transmembrane</keyword>
<sequence length="163" mass="18461">MIQRIQSVFLFLVAASLITLTFFPLWNKVDPAKSEMVKLTVMELTHTKVDIDTHEEQLIAQTPTFYIALVALIAAGIALYSISQYKNRLLQMKLGALNSLVMAGALGLSVYFIFQGEKMIAPEQQGNYLFGFYLFVSAMLFNTLANRFIRKDEQLVKSADRIR</sequence>
<evidence type="ECO:0000256" key="1">
    <source>
        <dbReference type="SAM" id="Phobius"/>
    </source>
</evidence>
<keyword evidence="1" id="KW-1133">Transmembrane helix</keyword>
<dbReference type="InterPro" id="IPR025635">
    <property type="entry name" value="DUF4293"/>
</dbReference>
<dbReference type="EMBL" id="CP106679">
    <property type="protein sequence ID" value="UXP32593.1"/>
    <property type="molecule type" value="Genomic_DNA"/>
</dbReference>
<keyword evidence="1" id="KW-0472">Membrane</keyword>
<feature type="transmembrane region" description="Helical" evidence="1">
    <location>
        <begin position="64"/>
        <end position="82"/>
    </location>
</feature>
<feature type="transmembrane region" description="Helical" evidence="1">
    <location>
        <begin position="7"/>
        <end position="26"/>
    </location>
</feature>
<organism evidence="2 3">
    <name type="scientific">Reichenbachiella agarivorans</name>
    <dbReference type="NCBI Taxonomy" id="2979464"/>
    <lineage>
        <taxon>Bacteria</taxon>
        <taxon>Pseudomonadati</taxon>
        <taxon>Bacteroidota</taxon>
        <taxon>Cytophagia</taxon>
        <taxon>Cytophagales</taxon>
        <taxon>Reichenbachiellaceae</taxon>
        <taxon>Reichenbachiella</taxon>
    </lineage>
</organism>
<protein>
    <submittedName>
        <fullName evidence="2">DUF4293 domain-containing protein</fullName>
    </submittedName>
</protein>
<evidence type="ECO:0000313" key="3">
    <source>
        <dbReference type="Proteomes" id="UP001065174"/>
    </source>
</evidence>
<dbReference type="Proteomes" id="UP001065174">
    <property type="component" value="Chromosome"/>
</dbReference>
<evidence type="ECO:0000313" key="2">
    <source>
        <dbReference type="EMBL" id="UXP32593.1"/>
    </source>
</evidence>
<feature type="transmembrane region" description="Helical" evidence="1">
    <location>
        <begin position="94"/>
        <end position="114"/>
    </location>
</feature>
<proteinExistence type="predicted"/>
<gene>
    <name evidence="2" type="ORF">N6H18_01230</name>
</gene>
<accession>A0ABY6CT83</accession>
<name>A0ABY6CT83_9BACT</name>
<reference evidence="2" key="1">
    <citation type="submission" date="2022-09" db="EMBL/GenBank/DDBJ databases">
        <title>Comparative genomics and taxonomic characterization of three novel marine species of genus Reichenbachiella exhibiting antioxidant and polysaccharide degradation activities.</title>
        <authorList>
            <person name="Muhammad N."/>
            <person name="Lee Y.-J."/>
            <person name="Ko J."/>
            <person name="Kim S.-G."/>
        </authorList>
    </citation>
    <scope>NUCLEOTIDE SEQUENCE</scope>
    <source>
        <strain evidence="2">BKB1-1</strain>
    </source>
</reference>